<sequence length="556" mass="62917">MKVNISKFKIHFLNIILASFIISCNDEVLDEIPLDFVSSNNAYEDTGDAETGVIGLYGLAQEWYTDVDEQYMFIYVALGTDEAYFGENPSGGTMSNWGIDITPSSSLPNRYWDKAFDLVYQANLVIRGVESLEFTDETDKNEYLAEAHFFRAFAYRILVYMFGDVPLVTEPIESPKTDFVRAPKSSILDLITEDLNYAASNLPTRGNEPAPGRLTQGAAWHLLADVYLALDDNESAAAAASHVINDYGYKLMTERFGNQYNIFEDENVITDLFALNNQNLSSNTEAIWVIQNDPNVTGGGIYSGERAFGPAYYNLKTPDNFNGYEGYYEGSKIVYNDTLGRPVGWVRPTNYVAYDIWKDDFDTDLRNAESNVKRHFYYTNSNSAYNGKEIVLENPKMIDTTRLLYPYFMKVATPTQHFTQGNRSGGGYNHKDLYAMRLAETYLLRAEAYLKLNELGKAAADINLVRSRANASLVNAGDVNIDLILDERARELYTEEWRMLTLMRMNNLVERVLKYNDNPGNPGLGIQDYNRYFPIPQSEIDLNTGAPLEQNPGYTN</sequence>
<dbReference type="RefSeq" id="WP_161567116.1">
    <property type="nucleotide sequence ID" value="NZ_QOVI01000010.1"/>
</dbReference>
<dbReference type="InterPro" id="IPR011990">
    <property type="entry name" value="TPR-like_helical_dom_sf"/>
</dbReference>
<dbReference type="Pfam" id="PF14322">
    <property type="entry name" value="SusD-like_3"/>
    <property type="match status" value="1"/>
</dbReference>
<evidence type="ECO:0000259" key="6">
    <source>
        <dbReference type="Pfam" id="PF07980"/>
    </source>
</evidence>
<comment type="similarity">
    <text evidence="2">Belongs to the SusD family.</text>
</comment>
<dbReference type="EMBL" id="QOVI01000010">
    <property type="protein sequence ID" value="RXG11550.1"/>
    <property type="molecule type" value="Genomic_DNA"/>
</dbReference>
<evidence type="ECO:0000259" key="7">
    <source>
        <dbReference type="Pfam" id="PF14322"/>
    </source>
</evidence>
<evidence type="ECO:0000256" key="3">
    <source>
        <dbReference type="ARBA" id="ARBA00022729"/>
    </source>
</evidence>
<comment type="caution">
    <text evidence="8">The sequence shown here is derived from an EMBL/GenBank/DDBJ whole genome shotgun (WGS) entry which is preliminary data.</text>
</comment>
<dbReference type="InterPro" id="IPR012944">
    <property type="entry name" value="SusD_RagB_dom"/>
</dbReference>
<evidence type="ECO:0000313" key="9">
    <source>
        <dbReference type="Proteomes" id="UP000289821"/>
    </source>
</evidence>
<proteinExistence type="inferred from homology"/>
<dbReference type="Pfam" id="PF07980">
    <property type="entry name" value="SusD_RagB"/>
    <property type="match status" value="1"/>
</dbReference>
<name>A0A4Q0NPT0_9FLAO</name>
<dbReference type="InterPro" id="IPR033985">
    <property type="entry name" value="SusD-like_N"/>
</dbReference>
<keyword evidence="5" id="KW-0998">Cell outer membrane</keyword>
<dbReference type="SUPFAM" id="SSF48452">
    <property type="entry name" value="TPR-like"/>
    <property type="match status" value="1"/>
</dbReference>
<feature type="domain" description="SusD-like N-terminal" evidence="7">
    <location>
        <begin position="102"/>
        <end position="228"/>
    </location>
</feature>
<keyword evidence="4" id="KW-0472">Membrane</keyword>
<evidence type="ECO:0000256" key="5">
    <source>
        <dbReference type="ARBA" id="ARBA00023237"/>
    </source>
</evidence>
<dbReference type="Proteomes" id="UP000289821">
    <property type="component" value="Unassembled WGS sequence"/>
</dbReference>
<protein>
    <submittedName>
        <fullName evidence="8">Putative outer membrane starch-binding protein</fullName>
    </submittedName>
</protein>
<dbReference type="Gene3D" id="1.25.40.390">
    <property type="match status" value="1"/>
</dbReference>
<evidence type="ECO:0000256" key="4">
    <source>
        <dbReference type="ARBA" id="ARBA00023136"/>
    </source>
</evidence>
<organism evidence="8 9">
    <name type="scientific">Leeuwenhoekiella aestuarii</name>
    <dbReference type="NCBI Taxonomy" id="2249426"/>
    <lineage>
        <taxon>Bacteria</taxon>
        <taxon>Pseudomonadati</taxon>
        <taxon>Bacteroidota</taxon>
        <taxon>Flavobacteriia</taxon>
        <taxon>Flavobacteriales</taxon>
        <taxon>Flavobacteriaceae</taxon>
        <taxon>Leeuwenhoekiella</taxon>
    </lineage>
</organism>
<feature type="domain" description="RagB/SusD" evidence="6">
    <location>
        <begin position="284"/>
        <end position="554"/>
    </location>
</feature>
<evidence type="ECO:0000256" key="1">
    <source>
        <dbReference type="ARBA" id="ARBA00004442"/>
    </source>
</evidence>
<comment type="subcellular location">
    <subcellularLocation>
        <location evidence="1">Cell outer membrane</location>
    </subcellularLocation>
</comment>
<keyword evidence="3" id="KW-0732">Signal</keyword>
<dbReference type="AlphaFoldDB" id="A0A4Q0NPT0"/>
<gene>
    <name evidence="8" type="ORF">DSM04_11042</name>
</gene>
<evidence type="ECO:0000256" key="2">
    <source>
        <dbReference type="ARBA" id="ARBA00006275"/>
    </source>
</evidence>
<dbReference type="GO" id="GO:0009279">
    <property type="term" value="C:cell outer membrane"/>
    <property type="evidence" value="ECO:0007669"/>
    <property type="project" value="UniProtKB-SubCell"/>
</dbReference>
<accession>A0A4Q0NPT0</accession>
<reference evidence="8 9" key="1">
    <citation type="submission" date="2018-07" db="EMBL/GenBank/DDBJ databases">
        <title>Leeuwenhoekiella genomics.</title>
        <authorList>
            <person name="Tahon G."/>
            <person name="Willems A."/>
        </authorList>
    </citation>
    <scope>NUCLEOTIDE SEQUENCE [LARGE SCALE GENOMIC DNA]</scope>
    <source>
        <strain evidence="8 9">R-50232</strain>
    </source>
</reference>
<evidence type="ECO:0000313" key="8">
    <source>
        <dbReference type="EMBL" id="RXG11550.1"/>
    </source>
</evidence>
<dbReference type="PROSITE" id="PS51257">
    <property type="entry name" value="PROKAR_LIPOPROTEIN"/>
    <property type="match status" value="1"/>
</dbReference>
<keyword evidence="9" id="KW-1185">Reference proteome</keyword>